<protein>
    <submittedName>
        <fullName evidence="1">Uncharacterized protein</fullName>
    </submittedName>
</protein>
<organism evidence="1 2">
    <name type="scientific">Paramecium tetraurelia</name>
    <dbReference type="NCBI Taxonomy" id="5888"/>
    <lineage>
        <taxon>Eukaryota</taxon>
        <taxon>Sar</taxon>
        <taxon>Alveolata</taxon>
        <taxon>Ciliophora</taxon>
        <taxon>Intramacronucleata</taxon>
        <taxon>Oligohymenophorea</taxon>
        <taxon>Peniculida</taxon>
        <taxon>Parameciidae</taxon>
        <taxon>Paramecium</taxon>
    </lineage>
</organism>
<dbReference type="HOGENOM" id="CLU_2101646_0_0_1"/>
<dbReference type="RefSeq" id="XP_001425066.1">
    <property type="nucleotide sequence ID" value="XM_001425029.1"/>
</dbReference>
<sequence length="116" mass="13495">MNLFNLLPFNKQITDSHNADIQNLNSVQIIDSVTQQLRNNIRSNSKSNSKIILQQLFSNQKNQNTSNDQEQQTILNYTDVDYVEQQNQELRVLIDRTISNMRISQSNLQSNTKKLN</sequence>
<reference evidence="1 2" key="1">
    <citation type="journal article" date="2006" name="Nature">
        <title>Global trends of whole-genome duplications revealed by the ciliate Paramecium tetraurelia.</title>
        <authorList>
            <consortium name="Genoscope"/>
            <person name="Aury J.-M."/>
            <person name="Jaillon O."/>
            <person name="Duret L."/>
            <person name="Noel B."/>
            <person name="Jubin C."/>
            <person name="Porcel B.M."/>
            <person name="Segurens B."/>
            <person name="Daubin V."/>
            <person name="Anthouard V."/>
            <person name="Aiach N."/>
            <person name="Arnaiz O."/>
            <person name="Billaut A."/>
            <person name="Beisson J."/>
            <person name="Blanc I."/>
            <person name="Bouhouche K."/>
            <person name="Camara F."/>
            <person name="Duharcourt S."/>
            <person name="Guigo R."/>
            <person name="Gogendeau D."/>
            <person name="Katinka M."/>
            <person name="Keller A.-M."/>
            <person name="Kissmehl R."/>
            <person name="Klotz C."/>
            <person name="Koll F."/>
            <person name="Le Moue A."/>
            <person name="Lepere C."/>
            <person name="Malinsky S."/>
            <person name="Nowacki M."/>
            <person name="Nowak J.K."/>
            <person name="Plattner H."/>
            <person name="Poulain J."/>
            <person name="Ruiz F."/>
            <person name="Serrano V."/>
            <person name="Zagulski M."/>
            <person name="Dessen P."/>
            <person name="Betermier M."/>
            <person name="Weissenbach J."/>
            <person name="Scarpelli C."/>
            <person name="Schachter V."/>
            <person name="Sperling L."/>
            <person name="Meyer E."/>
            <person name="Cohen J."/>
            <person name="Wincker P."/>
        </authorList>
    </citation>
    <scope>NUCLEOTIDE SEQUENCE [LARGE SCALE GENOMIC DNA]</scope>
    <source>
        <strain evidence="1 2">Stock d4-2</strain>
    </source>
</reference>
<gene>
    <name evidence="1" type="ORF">GSPATT00028703001</name>
</gene>
<dbReference type="AlphaFoldDB" id="A0BGK1"/>
<dbReference type="KEGG" id="ptm:GSPATT00028703001"/>
<dbReference type="GeneID" id="5010850"/>
<evidence type="ECO:0000313" key="2">
    <source>
        <dbReference type="Proteomes" id="UP000000600"/>
    </source>
</evidence>
<dbReference type="EMBL" id="CT867993">
    <property type="protein sequence ID" value="CAK57668.1"/>
    <property type="molecule type" value="Genomic_DNA"/>
</dbReference>
<proteinExistence type="predicted"/>
<keyword evidence="2" id="KW-1185">Reference proteome</keyword>
<dbReference type="InParanoid" id="A0BGK1"/>
<evidence type="ECO:0000313" key="1">
    <source>
        <dbReference type="EMBL" id="CAK57668.1"/>
    </source>
</evidence>
<dbReference type="Proteomes" id="UP000000600">
    <property type="component" value="Unassembled WGS sequence"/>
</dbReference>
<name>A0BGK1_PARTE</name>
<accession>A0BGK1</accession>